<feature type="compositionally biased region" description="Low complexity" evidence="1">
    <location>
        <begin position="861"/>
        <end position="873"/>
    </location>
</feature>
<sequence length="1054" mass="117370">MNPYQTYLHTLAQDAEYHSYNSATTALPLAVQTFANLLCDAFRLPEWVARGPYPRIDSRSEVLLQELQRSPLPISGSDQGGGSDTLRTIFNLVLNDCTSLRHVLSIDRAYSRRTPLESFLCLIVRNILCTTRPHLRVDEDSALALPRYSSGEQSLLFHHMELNIRAPLLVSVSVEVPLNSPALVPREVHDVDNVDQDDGVAVVSDDVLKTSCESLGEDVSSSHGSKNGTYSDTSREDTVPVDAPPKWVPLTVSEWLDLPAENAANEDPDDDEDAHEDQRSLDELDLHVLEYSPNRPLPAMAMLPIVCMGDEATLPILMMSALYQRWTWRIGEPIIGVSFRRYDSEITFHLGWTDSQCEVGRILPRVHIARMDHIPCIDMADPVHALSVAQFMLRIDDYIRAVQNSASSTIFTDLRRWRVDSSIAVEPSCSDDREQVTKWLRDVEGATLPKLCNAVSESSVPFSSTKRGCDRDAGQPAGIQQGSELQSSVTAVSPTGKDRPEAQVSEGSDSQGVQGPKEPQSCSHFLSGSPDTALSQTMSWLFDRKAIPVSLLSDSDMYSIHIDTAEFFWPEEWESQMPTVDDNVQEFFEELQAQVKTHLNRCDGRRYRITRGGNLSANELNQVMRLLGSKITSILQACKQARAKAQSPLYISEAGWRHDLDRLLFDFLSNLPEQGMQAQPINRGGVPPANDSRTTTCLLSSSLERAIHLPRSMVADISDLSIDNGMYMFELSRILSNKVGAVDGKLLTDLGWEIASWRERRGRMLSAIAQWDAPDPDKTLYETVLDRAAVSPLTGVCDALGAVVIPLPVDEGTLTPYCFVDPIGLPTAERSTTLPTFALPTISEETQGHSNDGKGNGQGNSRSTPPQSTSSSRDNVSLPDASDISLHQFHYDFPEQVTLAESVGELTLQESGGPCSWLELPLLVAVYQKRDTDRIKTQNQHRLYSTAAARFLETIGITRQPVFGVMSDGSVEMLTTTWVDGEYVHIFEEHIESFDISTAFGAWHYVTVLARIAVKYGPKLVEQFKLKQEDFIKRLNEQTPEMRWRQSHQNDDKH</sequence>
<gene>
    <name evidence="2" type="ORF">WOLCODRAFT_139128</name>
</gene>
<proteinExistence type="predicted"/>
<accession>A0A2H3JXF4</accession>
<feature type="compositionally biased region" description="Polar residues" evidence="1">
    <location>
        <begin position="219"/>
        <end position="232"/>
    </location>
</feature>
<dbReference type="EMBL" id="KB468168">
    <property type="protein sequence ID" value="PCH44663.1"/>
    <property type="molecule type" value="Genomic_DNA"/>
</dbReference>
<feature type="region of interest" description="Disordered" evidence="1">
    <location>
        <begin position="844"/>
        <end position="877"/>
    </location>
</feature>
<evidence type="ECO:0000313" key="3">
    <source>
        <dbReference type="Proteomes" id="UP000218811"/>
    </source>
</evidence>
<evidence type="ECO:0000313" key="2">
    <source>
        <dbReference type="EMBL" id="PCH44663.1"/>
    </source>
</evidence>
<feature type="compositionally biased region" description="Polar residues" evidence="1">
    <location>
        <begin position="478"/>
        <end position="493"/>
    </location>
</feature>
<feature type="region of interest" description="Disordered" evidence="1">
    <location>
        <begin position="214"/>
        <end position="242"/>
    </location>
</feature>
<dbReference type="Proteomes" id="UP000218811">
    <property type="component" value="Unassembled WGS sequence"/>
</dbReference>
<protein>
    <submittedName>
        <fullName evidence="2">Uncharacterized protein</fullName>
    </submittedName>
</protein>
<organism evidence="2 3">
    <name type="scientific">Wolfiporia cocos (strain MD-104)</name>
    <name type="common">Brown rot fungus</name>
    <dbReference type="NCBI Taxonomy" id="742152"/>
    <lineage>
        <taxon>Eukaryota</taxon>
        <taxon>Fungi</taxon>
        <taxon>Dikarya</taxon>
        <taxon>Basidiomycota</taxon>
        <taxon>Agaricomycotina</taxon>
        <taxon>Agaricomycetes</taxon>
        <taxon>Polyporales</taxon>
        <taxon>Phaeolaceae</taxon>
        <taxon>Wolfiporia</taxon>
    </lineage>
</organism>
<evidence type="ECO:0000256" key="1">
    <source>
        <dbReference type="SAM" id="MobiDB-lite"/>
    </source>
</evidence>
<feature type="region of interest" description="Disordered" evidence="1">
    <location>
        <begin position="460"/>
        <end position="529"/>
    </location>
</feature>
<dbReference type="OrthoDB" id="2758165at2759"/>
<dbReference type="OMA" id="ERRIHIW"/>
<reference evidence="2 3" key="1">
    <citation type="journal article" date="2012" name="Science">
        <title>The Paleozoic origin of enzymatic lignin decomposition reconstructed from 31 fungal genomes.</title>
        <authorList>
            <person name="Floudas D."/>
            <person name="Binder M."/>
            <person name="Riley R."/>
            <person name="Barry K."/>
            <person name="Blanchette R.A."/>
            <person name="Henrissat B."/>
            <person name="Martinez A.T."/>
            <person name="Otillar R."/>
            <person name="Spatafora J.W."/>
            <person name="Yadav J.S."/>
            <person name="Aerts A."/>
            <person name="Benoit I."/>
            <person name="Boyd A."/>
            <person name="Carlson A."/>
            <person name="Copeland A."/>
            <person name="Coutinho P.M."/>
            <person name="de Vries R.P."/>
            <person name="Ferreira P."/>
            <person name="Findley K."/>
            <person name="Foster B."/>
            <person name="Gaskell J."/>
            <person name="Glotzer D."/>
            <person name="Gorecki P."/>
            <person name="Heitman J."/>
            <person name="Hesse C."/>
            <person name="Hori C."/>
            <person name="Igarashi K."/>
            <person name="Jurgens J.A."/>
            <person name="Kallen N."/>
            <person name="Kersten P."/>
            <person name="Kohler A."/>
            <person name="Kuees U."/>
            <person name="Kumar T.K.A."/>
            <person name="Kuo A."/>
            <person name="LaButti K."/>
            <person name="Larrondo L.F."/>
            <person name="Lindquist E."/>
            <person name="Ling A."/>
            <person name="Lombard V."/>
            <person name="Lucas S."/>
            <person name="Lundell T."/>
            <person name="Martin R."/>
            <person name="McLaughlin D.J."/>
            <person name="Morgenstern I."/>
            <person name="Morin E."/>
            <person name="Murat C."/>
            <person name="Nagy L.G."/>
            <person name="Nolan M."/>
            <person name="Ohm R.A."/>
            <person name="Patyshakuliyeva A."/>
            <person name="Rokas A."/>
            <person name="Ruiz-Duenas F.J."/>
            <person name="Sabat G."/>
            <person name="Salamov A."/>
            <person name="Samejima M."/>
            <person name="Schmutz J."/>
            <person name="Slot J.C."/>
            <person name="St John F."/>
            <person name="Stenlid J."/>
            <person name="Sun H."/>
            <person name="Sun S."/>
            <person name="Syed K."/>
            <person name="Tsang A."/>
            <person name="Wiebenga A."/>
            <person name="Young D."/>
            <person name="Pisabarro A."/>
            <person name="Eastwood D.C."/>
            <person name="Martin F."/>
            <person name="Cullen D."/>
            <person name="Grigoriev I.V."/>
            <person name="Hibbett D.S."/>
        </authorList>
    </citation>
    <scope>NUCLEOTIDE SEQUENCE [LARGE SCALE GENOMIC DNA]</scope>
    <source>
        <strain evidence="2 3">MD-104</strain>
    </source>
</reference>
<dbReference type="AlphaFoldDB" id="A0A2H3JXF4"/>
<keyword evidence="3" id="KW-1185">Reference proteome</keyword>
<feature type="compositionally biased region" description="Polar residues" evidence="1">
    <location>
        <begin position="520"/>
        <end position="529"/>
    </location>
</feature>
<name>A0A2H3JXF4_WOLCO</name>